<reference evidence="6" key="1">
    <citation type="submission" date="2016-10" db="EMBL/GenBank/DDBJ databases">
        <authorList>
            <person name="Varghese N."/>
            <person name="Submissions S."/>
        </authorList>
    </citation>
    <scope>NUCLEOTIDE SEQUENCE [LARGE SCALE GENOMIC DNA]</scope>
    <source>
        <strain evidence="6">DSM 3695</strain>
    </source>
</reference>
<keyword evidence="3" id="KW-0804">Transcription</keyword>
<dbReference type="STRING" id="29529.SAMN04488122_5297"/>
<dbReference type="SMART" id="SM00342">
    <property type="entry name" value="HTH_ARAC"/>
    <property type="match status" value="1"/>
</dbReference>
<gene>
    <name evidence="5" type="ORF">SAMN04488122_5297</name>
</gene>
<sequence length="280" mass="32256">MERFIQFDPISMRHFSTTKWPFPPHNHNHYELIFLHAGNGTHILNNVTAAYQAPAIYLLAPEDQHQFIVKAQTEFSVIKFLPVSLSGHLRDAEEKEWHLLMGELIVNSQLISELLPQTLAMNKLETLFKMMVAEWKEMNEKSNELMVHLLRSILIILKSNILVSSNVTALMTDNLPMQIVHHIHAHIQSPESLTIDSIGAQFSLSGSYLSSLFRKEIGMSLKEYISNYKLKLIKTRLKYSRSLIKEISHDFGFSDISHFNKFVKRHAGVNPKELREKNGQ</sequence>
<dbReference type="GO" id="GO:0003700">
    <property type="term" value="F:DNA-binding transcription factor activity"/>
    <property type="evidence" value="ECO:0007669"/>
    <property type="project" value="InterPro"/>
</dbReference>
<dbReference type="AlphaFoldDB" id="A0A1I0SA35"/>
<dbReference type="Proteomes" id="UP000199310">
    <property type="component" value="Unassembled WGS sequence"/>
</dbReference>
<evidence type="ECO:0000259" key="4">
    <source>
        <dbReference type="PROSITE" id="PS01124"/>
    </source>
</evidence>
<accession>A0A1I0SA35</accession>
<dbReference type="PROSITE" id="PS00041">
    <property type="entry name" value="HTH_ARAC_FAMILY_1"/>
    <property type="match status" value="1"/>
</dbReference>
<dbReference type="Pfam" id="PF02311">
    <property type="entry name" value="AraC_binding"/>
    <property type="match status" value="1"/>
</dbReference>
<evidence type="ECO:0000313" key="6">
    <source>
        <dbReference type="Proteomes" id="UP000199310"/>
    </source>
</evidence>
<feature type="domain" description="HTH araC/xylS-type" evidence="4">
    <location>
        <begin position="177"/>
        <end position="277"/>
    </location>
</feature>
<dbReference type="Gene3D" id="1.10.10.60">
    <property type="entry name" value="Homeodomain-like"/>
    <property type="match status" value="2"/>
</dbReference>
<keyword evidence="2 5" id="KW-0238">DNA-binding</keyword>
<dbReference type="SUPFAM" id="SSF51215">
    <property type="entry name" value="Regulatory protein AraC"/>
    <property type="match status" value="1"/>
</dbReference>
<dbReference type="InterPro" id="IPR018060">
    <property type="entry name" value="HTH_AraC"/>
</dbReference>
<proteinExistence type="predicted"/>
<dbReference type="Pfam" id="PF12833">
    <property type="entry name" value="HTH_18"/>
    <property type="match status" value="1"/>
</dbReference>
<dbReference type="EMBL" id="FOJG01000002">
    <property type="protein sequence ID" value="SEW53014.1"/>
    <property type="molecule type" value="Genomic_DNA"/>
</dbReference>
<evidence type="ECO:0000313" key="5">
    <source>
        <dbReference type="EMBL" id="SEW53014.1"/>
    </source>
</evidence>
<name>A0A1I0SA35_9BACT</name>
<dbReference type="PROSITE" id="PS01124">
    <property type="entry name" value="HTH_ARAC_FAMILY_2"/>
    <property type="match status" value="1"/>
</dbReference>
<keyword evidence="1" id="KW-0805">Transcription regulation</keyword>
<organism evidence="5 6">
    <name type="scientific">Chitinophaga arvensicola</name>
    <dbReference type="NCBI Taxonomy" id="29529"/>
    <lineage>
        <taxon>Bacteria</taxon>
        <taxon>Pseudomonadati</taxon>
        <taxon>Bacteroidota</taxon>
        <taxon>Chitinophagia</taxon>
        <taxon>Chitinophagales</taxon>
        <taxon>Chitinophagaceae</taxon>
        <taxon>Chitinophaga</taxon>
    </lineage>
</organism>
<evidence type="ECO:0000256" key="3">
    <source>
        <dbReference type="ARBA" id="ARBA00023163"/>
    </source>
</evidence>
<dbReference type="RefSeq" id="WP_089900096.1">
    <property type="nucleotide sequence ID" value="NZ_FOJG01000002.1"/>
</dbReference>
<dbReference type="SUPFAM" id="SSF46689">
    <property type="entry name" value="Homeodomain-like"/>
    <property type="match status" value="2"/>
</dbReference>
<dbReference type="GO" id="GO:0043565">
    <property type="term" value="F:sequence-specific DNA binding"/>
    <property type="evidence" value="ECO:0007669"/>
    <property type="project" value="InterPro"/>
</dbReference>
<keyword evidence="6" id="KW-1185">Reference proteome</keyword>
<protein>
    <submittedName>
        <fullName evidence="5">AraC-type DNA-binding protein</fullName>
    </submittedName>
</protein>
<dbReference type="PANTHER" id="PTHR43280:SF28">
    <property type="entry name" value="HTH-TYPE TRANSCRIPTIONAL ACTIVATOR RHAS"/>
    <property type="match status" value="1"/>
</dbReference>
<evidence type="ECO:0000256" key="2">
    <source>
        <dbReference type="ARBA" id="ARBA00023125"/>
    </source>
</evidence>
<dbReference type="PANTHER" id="PTHR43280">
    <property type="entry name" value="ARAC-FAMILY TRANSCRIPTIONAL REGULATOR"/>
    <property type="match status" value="1"/>
</dbReference>
<evidence type="ECO:0000256" key="1">
    <source>
        <dbReference type="ARBA" id="ARBA00023015"/>
    </source>
</evidence>
<dbReference type="InterPro" id="IPR018062">
    <property type="entry name" value="HTH_AraC-typ_CS"/>
</dbReference>
<dbReference type="OrthoDB" id="636258at2"/>
<dbReference type="InterPro" id="IPR037923">
    <property type="entry name" value="HTH-like"/>
</dbReference>
<dbReference type="InterPro" id="IPR003313">
    <property type="entry name" value="AraC-bd"/>
</dbReference>
<dbReference type="InterPro" id="IPR009057">
    <property type="entry name" value="Homeodomain-like_sf"/>
</dbReference>